<evidence type="ECO:0000313" key="2">
    <source>
        <dbReference type="EMBL" id="MFH5232851.1"/>
    </source>
</evidence>
<dbReference type="RefSeq" id="WP_395113338.1">
    <property type="nucleotide sequence ID" value="NZ_JBIMSN010000163.1"/>
</dbReference>
<evidence type="ECO:0008006" key="5">
    <source>
        <dbReference type="Google" id="ProtNLM"/>
    </source>
</evidence>
<reference evidence="3 4" key="1">
    <citation type="submission" date="2024-10" db="EMBL/GenBank/DDBJ databases">
        <authorList>
            <person name="Riesco R."/>
        </authorList>
    </citation>
    <scope>NUCLEOTIDE SEQUENCE [LARGE SCALE GENOMIC DNA]</scope>
    <source>
        <strain evidence="1 3">NCIMB 15449</strain>
        <strain evidence="2 4">NCIMB 15450</strain>
    </source>
</reference>
<dbReference type="EMBL" id="JBIMSO010000031">
    <property type="protein sequence ID" value="MFH5207900.1"/>
    <property type="molecule type" value="Genomic_DNA"/>
</dbReference>
<comment type="caution">
    <text evidence="2">The sequence shown here is derived from an EMBL/GenBank/DDBJ whole genome shotgun (WGS) entry which is preliminary data.</text>
</comment>
<name>A0ABW7KCL4_9NOCA</name>
<keyword evidence="4" id="KW-1185">Reference proteome</keyword>
<dbReference type="Proteomes" id="UP001609175">
    <property type="component" value="Unassembled WGS sequence"/>
</dbReference>
<protein>
    <recommendedName>
        <fullName evidence="5">Bacterial transcriptional activator domain-containing protein</fullName>
    </recommendedName>
</protein>
<gene>
    <name evidence="1" type="ORF">ACHIPZ_06680</name>
    <name evidence="2" type="ORF">ACHIRB_30420</name>
</gene>
<dbReference type="Proteomes" id="UP001609219">
    <property type="component" value="Unassembled WGS sequence"/>
</dbReference>
<sequence length="97" mass="10146">MDLIEQSSVADPGYMKGLEDAAHLVYAVVATMGQHADAASAYRAVARMIDMVRCPECSPAGFLGRPSLVASPAPCTHPSIVSWLAPELSASTEIASQ</sequence>
<evidence type="ECO:0000313" key="3">
    <source>
        <dbReference type="Proteomes" id="UP001609175"/>
    </source>
</evidence>
<dbReference type="EMBL" id="JBIMSN010000163">
    <property type="protein sequence ID" value="MFH5232851.1"/>
    <property type="molecule type" value="Genomic_DNA"/>
</dbReference>
<proteinExistence type="predicted"/>
<accession>A0ABW7KCL4</accession>
<evidence type="ECO:0000313" key="1">
    <source>
        <dbReference type="EMBL" id="MFH5207900.1"/>
    </source>
</evidence>
<organism evidence="2 4">
    <name type="scientific">Antrihabitans spumae</name>
    <dbReference type="NCBI Taxonomy" id="3373370"/>
    <lineage>
        <taxon>Bacteria</taxon>
        <taxon>Bacillati</taxon>
        <taxon>Actinomycetota</taxon>
        <taxon>Actinomycetes</taxon>
        <taxon>Mycobacteriales</taxon>
        <taxon>Nocardiaceae</taxon>
        <taxon>Antrihabitans</taxon>
    </lineage>
</organism>
<evidence type="ECO:0000313" key="4">
    <source>
        <dbReference type="Proteomes" id="UP001609219"/>
    </source>
</evidence>